<organism evidence="4">
    <name type="scientific">Auxenochlorella protothecoides</name>
    <name type="common">Green microalga</name>
    <name type="synonym">Chlorella protothecoides</name>
    <dbReference type="NCBI Taxonomy" id="3075"/>
    <lineage>
        <taxon>Eukaryota</taxon>
        <taxon>Viridiplantae</taxon>
        <taxon>Chlorophyta</taxon>
        <taxon>core chlorophytes</taxon>
        <taxon>Trebouxiophyceae</taxon>
        <taxon>Chlorellales</taxon>
        <taxon>Chlorellaceae</taxon>
        <taxon>Auxenochlorella</taxon>
    </lineage>
</organism>
<proteinExistence type="inferred from homology"/>
<dbReference type="PANTHER" id="PTHR23310">
    <property type="entry name" value="ACYL-COA-BINDING PROTEIN, ACBP"/>
    <property type="match status" value="1"/>
</dbReference>
<accession>A0A1D2AEU3</accession>
<sequence length="115" mass="12902">DARIIVCICISIDMSSDLDARFKKAVWLIRNGPPRPGTTNDTKLAYYAHFKQATEGDVRGDQPWAVQFEARAKYDAWAKLKGMSGDEAKAKYIALLEEGDAAWENHLALKDYPDP</sequence>
<dbReference type="InterPro" id="IPR000582">
    <property type="entry name" value="Acyl-CoA-binding_protein"/>
</dbReference>
<gene>
    <name evidence="4" type="ORF">g.1478</name>
</gene>
<evidence type="ECO:0000256" key="1">
    <source>
        <dbReference type="ARBA" id="ARBA00005567"/>
    </source>
</evidence>
<dbReference type="SUPFAM" id="SSF47027">
    <property type="entry name" value="Acyl-CoA binding protein"/>
    <property type="match status" value="1"/>
</dbReference>
<dbReference type="PANTHER" id="PTHR23310:SF115">
    <property type="entry name" value="ACB DOMAIN-CONTAINING PROTEIN"/>
    <property type="match status" value="1"/>
</dbReference>
<dbReference type="EMBL" id="GDKF01000893">
    <property type="protein sequence ID" value="JAT77729.1"/>
    <property type="molecule type" value="Transcribed_RNA"/>
</dbReference>
<dbReference type="PROSITE" id="PS51228">
    <property type="entry name" value="ACB_2"/>
    <property type="match status" value="1"/>
</dbReference>
<protein>
    <recommendedName>
        <fullName evidence="3">ACB domain-containing protein</fullName>
    </recommendedName>
</protein>
<reference evidence="4" key="1">
    <citation type="submission" date="2015-08" db="EMBL/GenBank/DDBJ databases">
        <authorList>
            <person name="Babu N.S."/>
            <person name="Beckwith C.J."/>
            <person name="Beseler K.G."/>
            <person name="Brison A."/>
            <person name="Carone J.V."/>
            <person name="Caskin T.P."/>
            <person name="Diamond M."/>
            <person name="Durham M.E."/>
            <person name="Foxe J.M."/>
            <person name="Go M."/>
            <person name="Henderson B.A."/>
            <person name="Jones I.B."/>
            <person name="McGettigan J.A."/>
            <person name="Micheletti S.J."/>
            <person name="Nasrallah M.E."/>
            <person name="Ortiz D."/>
            <person name="Piller C.R."/>
            <person name="Privatt S.R."/>
            <person name="Schneider S.L."/>
            <person name="Sharp S."/>
            <person name="Smith T.C."/>
            <person name="Stanton J.D."/>
            <person name="Ullery H.E."/>
            <person name="Wilson R.J."/>
            <person name="Serrano M.G."/>
            <person name="Buck G."/>
            <person name="Lee V."/>
            <person name="Wang Y."/>
            <person name="Carvalho R."/>
            <person name="Voegtly L."/>
            <person name="Shi R."/>
            <person name="Duckworth R."/>
            <person name="Johnson A."/>
            <person name="Loviza R."/>
            <person name="Walstead R."/>
            <person name="Shah Z."/>
            <person name="Kiflezghi M."/>
            <person name="Wade K."/>
            <person name="Ball S.L."/>
            <person name="Bradley K.W."/>
            <person name="Asai D.J."/>
            <person name="Bowman C.A."/>
            <person name="Russell D.A."/>
            <person name="Pope W.H."/>
            <person name="Jacobs-Sera D."/>
            <person name="Hendrix R.W."/>
            <person name="Hatfull G.F."/>
        </authorList>
    </citation>
    <scope>NUCLEOTIDE SEQUENCE</scope>
</reference>
<dbReference type="Pfam" id="PF00887">
    <property type="entry name" value="ACBP"/>
    <property type="match status" value="1"/>
</dbReference>
<feature type="non-terminal residue" evidence="4">
    <location>
        <position position="1"/>
    </location>
</feature>
<feature type="domain" description="ACB" evidence="3">
    <location>
        <begin position="18"/>
        <end position="105"/>
    </location>
</feature>
<dbReference type="Gene3D" id="1.20.80.10">
    <property type="match status" value="1"/>
</dbReference>
<dbReference type="GO" id="GO:0006631">
    <property type="term" value="P:fatty acid metabolic process"/>
    <property type="evidence" value="ECO:0007669"/>
    <property type="project" value="TreeGrafter"/>
</dbReference>
<dbReference type="AlphaFoldDB" id="A0A1D2AEU3"/>
<dbReference type="InterPro" id="IPR035984">
    <property type="entry name" value="Acyl-CoA-binding_sf"/>
</dbReference>
<dbReference type="GO" id="GO:0000062">
    <property type="term" value="F:fatty-acyl-CoA binding"/>
    <property type="evidence" value="ECO:0007669"/>
    <property type="project" value="InterPro"/>
</dbReference>
<dbReference type="PROSITE" id="PS00880">
    <property type="entry name" value="ACB_1"/>
    <property type="match status" value="1"/>
</dbReference>
<evidence type="ECO:0000256" key="2">
    <source>
        <dbReference type="ARBA" id="ARBA00023121"/>
    </source>
</evidence>
<dbReference type="PRINTS" id="PR00689">
    <property type="entry name" value="ACOABINDINGP"/>
</dbReference>
<evidence type="ECO:0000259" key="3">
    <source>
        <dbReference type="PROSITE" id="PS51228"/>
    </source>
</evidence>
<keyword evidence="2" id="KW-0446">Lipid-binding</keyword>
<dbReference type="InterPro" id="IPR014352">
    <property type="entry name" value="FERM/acyl-CoA-bd_prot_sf"/>
</dbReference>
<name>A0A1D2AEU3_AUXPR</name>
<comment type="similarity">
    <text evidence="1">Belongs to the ACBP family.</text>
</comment>
<dbReference type="InterPro" id="IPR022408">
    <property type="entry name" value="Acyl-CoA-binding_prot_CS"/>
</dbReference>
<evidence type="ECO:0000313" key="4">
    <source>
        <dbReference type="EMBL" id="JAT77729.1"/>
    </source>
</evidence>